<proteinExistence type="predicted"/>
<gene>
    <name evidence="2" type="ORF">SAMN00768000_2745</name>
</gene>
<reference evidence="3" key="1">
    <citation type="submission" date="2017-04" db="EMBL/GenBank/DDBJ databases">
        <authorList>
            <person name="Varghese N."/>
            <person name="Submissions S."/>
        </authorList>
    </citation>
    <scope>NUCLEOTIDE SEQUENCE [LARGE SCALE GENOMIC DNA]</scope>
    <source>
        <strain evidence="3">DSM 9293</strain>
    </source>
</reference>
<sequence>MAQYEPGVEMIAAENRSGWLQSELVDVAVFGLFFVLSALFVIMAGYFVMAWL</sequence>
<feature type="transmembrane region" description="Helical" evidence="1">
    <location>
        <begin position="27"/>
        <end position="49"/>
    </location>
</feature>
<protein>
    <submittedName>
        <fullName evidence="2">Uncharacterized protein</fullName>
    </submittedName>
</protein>
<dbReference type="Proteomes" id="UP000192660">
    <property type="component" value="Unassembled WGS sequence"/>
</dbReference>
<keyword evidence="1" id="KW-0812">Transmembrane</keyword>
<keyword evidence="1" id="KW-1133">Transmembrane helix</keyword>
<organism evidence="2 3">
    <name type="scientific">Sulfobacillus thermosulfidooxidans (strain DSM 9293 / VKM B-1269 / AT-1)</name>
    <dbReference type="NCBI Taxonomy" id="929705"/>
    <lineage>
        <taxon>Bacteria</taxon>
        <taxon>Bacillati</taxon>
        <taxon>Bacillota</taxon>
        <taxon>Clostridia</taxon>
        <taxon>Eubacteriales</taxon>
        <taxon>Clostridiales Family XVII. Incertae Sedis</taxon>
        <taxon>Sulfobacillus</taxon>
    </lineage>
</organism>
<evidence type="ECO:0000256" key="1">
    <source>
        <dbReference type="SAM" id="Phobius"/>
    </source>
</evidence>
<name>A0A1W1WJ63_SULTA</name>
<dbReference type="AlphaFoldDB" id="A0A1W1WJ63"/>
<keyword evidence="1" id="KW-0472">Membrane</keyword>
<evidence type="ECO:0000313" key="3">
    <source>
        <dbReference type="Proteomes" id="UP000192660"/>
    </source>
</evidence>
<keyword evidence="3" id="KW-1185">Reference proteome</keyword>
<dbReference type="RefSeq" id="WP_020373223.1">
    <property type="nucleotide sequence ID" value="NZ_FWWY01000001.1"/>
</dbReference>
<accession>A0A1W1WJ63</accession>
<evidence type="ECO:0000313" key="2">
    <source>
        <dbReference type="EMBL" id="SMC06307.1"/>
    </source>
</evidence>
<dbReference type="EMBL" id="FWWY01000001">
    <property type="protein sequence ID" value="SMC06307.1"/>
    <property type="molecule type" value="Genomic_DNA"/>
</dbReference>